<evidence type="ECO:0000313" key="5">
    <source>
        <dbReference type="Proteomes" id="UP000601223"/>
    </source>
</evidence>
<dbReference type="InterPro" id="IPR002645">
    <property type="entry name" value="STAS_dom"/>
</dbReference>
<proteinExistence type="inferred from homology"/>
<comment type="caution">
    <text evidence="4">The sequence shown here is derived from an EMBL/GenBank/DDBJ whole genome shotgun (WGS) entry which is preliminary data.</text>
</comment>
<evidence type="ECO:0000259" key="3">
    <source>
        <dbReference type="PROSITE" id="PS50801"/>
    </source>
</evidence>
<evidence type="ECO:0000313" key="4">
    <source>
        <dbReference type="EMBL" id="GIF80392.1"/>
    </source>
</evidence>
<keyword evidence="5" id="KW-1185">Reference proteome</keyword>
<name>A0A8J3JH44_9ACTN</name>
<dbReference type="CDD" id="cd07043">
    <property type="entry name" value="STAS_anti-anti-sigma_factors"/>
    <property type="match status" value="1"/>
</dbReference>
<dbReference type="PANTHER" id="PTHR33495">
    <property type="entry name" value="ANTI-SIGMA FACTOR ANTAGONIST TM_1081-RELATED-RELATED"/>
    <property type="match status" value="1"/>
</dbReference>
<dbReference type="SUPFAM" id="SSF52091">
    <property type="entry name" value="SpoIIaa-like"/>
    <property type="match status" value="1"/>
</dbReference>
<dbReference type="PROSITE" id="PS50801">
    <property type="entry name" value="STAS"/>
    <property type="match status" value="1"/>
</dbReference>
<dbReference type="Gene3D" id="3.30.750.24">
    <property type="entry name" value="STAS domain"/>
    <property type="match status" value="1"/>
</dbReference>
<dbReference type="AlphaFoldDB" id="A0A8J3JH44"/>
<dbReference type="GO" id="GO:0043856">
    <property type="term" value="F:anti-sigma factor antagonist activity"/>
    <property type="evidence" value="ECO:0007669"/>
    <property type="project" value="InterPro"/>
</dbReference>
<dbReference type="EMBL" id="BONF01000009">
    <property type="protein sequence ID" value="GIF80392.1"/>
    <property type="molecule type" value="Genomic_DNA"/>
</dbReference>
<comment type="similarity">
    <text evidence="1 2">Belongs to the anti-sigma-factor antagonist family.</text>
</comment>
<accession>A0A8J3JH44</accession>
<dbReference type="NCBIfam" id="TIGR00377">
    <property type="entry name" value="ant_ant_sig"/>
    <property type="match status" value="1"/>
</dbReference>
<dbReference type="Proteomes" id="UP000601223">
    <property type="component" value="Unassembled WGS sequence"/>
</dbReference>
<protein>
    <recommendedName>
        <fullName evidence="2">Anti-sigma factor antagonist</fullName>
    </recommendedName>
</protein>
<sequence>MERASTPQATHEVEVLPDAVRVSLAGEFDLLTEQDLTTWLAGAIESHPGRAVEVDMHEVTFLDSSGIRVLLGAHGLAVRHGGSFRLTRASGMVREVLDIVDMYAFLSGENADDEARPPAA</sequence>
<evidence type="ECO:0000256" key="1">
    <source>
        <dbReference type="ARBA" id="ARBA00009013"/>
    </source>
</evidence>
<dbReference type="RefSeq" id="WP_203743884.1">
    <property type="nucleotide sequence ID" value="NZ_BONF01000009.1"/>
</dbReference>
<gene>
    <name evidence="4" type="ORF">Cba03nite_17410</name>
</gene>
<dbReference type="InterPro" id="IPR058548">
    <property type="entry name" value="MlaB-like_STAS"/>
</dbReference>
<organism evidence="4 5">
    <name type="scientific">Catellatospora bangladeshensis</name>
    <dbReference type="NCBI Taxonomy" id="310355"/>
    <lineage>
        <taxon>Bacteria</taxon>
        <taxon>Bacillati</taxon>
        <taxon>Actinomycetota</taxon>
        <taxon>Actinomycetes</taxon>
        <taxon>Micromonosporales</taxon>
        <taxon>Micromonosporaceae</taxon>
        <taxon>Catellatospora</taxon>
    </lineage>
</organism>
<evidence type="ECO:0000256" key="2">
    <source>
        <dbReference type="RuleBase" id="RU003749"/>
    </source>
</evidence>
<reference evidence="4 5" key="1">
    <citation type="submission" date="2021-01" db="EMBL/GenBank/DDBJ databases">
        <title>Whole genome shotgun sequence of Catellatospora bangladeshensis NBRC 107357.</title>
        <authorList>
            <person name="Komaki H."/>
            <person name="Tamura T."/>
        </authorList>
    </citation>
    <scope>NUCLEOTIDE SEQUENCE [LARGE SCALE GENOMIC DNA]</scope>
    <source>
        <strain evidence="4 5">NBRC 107357</strain>
    </source>
</reference>
<dbReference type="InterPro" id="IPR036513">
    <property type="entry name" value="STAS_dom_sf"/>
</dbReference>
<dbReference type="PANTHER" id="PTHR33495:SF2">
    <property type="entry name" value="ANTI-SIGMA FACTOR ANTAGONIST TM_1081-RELATED"/>
    <property type="match status" value="1"/>
</dbReference>
<feature type="domain" description="STAS" evidence="3">
    <location>
        <begin position="9"/>
        <end position="102"/>
    </location>
</feature>
<dbReference type="InterPro" id="IPR003658">
    <property type="entry name" value="Anti-sigma_ant"/>
</dbReference>
<dbReference type="Pfam" id="PF13466">
    <property type="entry name" value="STAS_2"/>
    <property type="match status" value="1"/>
</dbReference>